<protein>
    <submittedName>
        <fullName evidence="1">Uncharacterized protein</fullName>
    </submittedName>
</protein>
<proteinExistence type="predicted"/>
<gene>
    <name evidence="1" type="ORF">AK812_SmicGene15647</name>
</gene>
<dbReference type="Proteomes" id="UP000186817">
    <property type="component" value="Unassembled WGS sequence"/>
</dbReference>
<reference evidence="1 2" key="1">
    <citation type="submission" date="2016-02" db="EMBL/GenBank/DDBJ databases">
        <title>Genome analysis of coral dinoflagellate symbionts highlights evolutionary adaptations to a symbiotic lifestyle.</title>
        <authorList>
            <person name="Aranda M."/>
            <person name="Li Y."/>
            <person name="Liew Y.J."/>
            <person name="Baumgarten S."/>
            <person name="Simakov O."/>
            <person name="Wilson M."/>
            <person name="Piel J."/>
            <person name="Ashoor H."/>
            <person name="Bougouffa S."/>
            <person name="Bajic V.B."/>
            <person name="Ryu T."/>
            <person name="Ravasi T."/>
            <person name="Bayer T."/>
            <person name="Micklem G."/>
            <person name="Kim H."/>
            <person name="Bhak J."/>
            <person name="Lajeunesse T.C."/>
            <person name="Voolstra C.R."/>
        </authorList>
    </citation>
    <scope>NUCLEOTIDE SEQUENCE [LARGE SCALE GENOMIC DNA]</scope>
    <source>
        <strain evidence="1 2">CCMP2467</strain>
    </source>
</reference>
<evidence type="ECO:0000313" key="1">
    <source>
        <dbReference type="EMBL" id="OLQ01601.1"/>
    </source>
</evidence>
<dbReference type="EMBL" id="LSRX01000287">
    <property type="protein sequence ID" value="OLQ01601.1"/>
    <property type="molecule type" value="Genomic_DNA"/>
</dbReference>
<accession>A0A1Q9E2H1</accession>
<evidence type="ECO:0000313" key="2">
    <source>
        <dbReference type="Proteomes" id="UP000186817"/>
    </source>
</evidence>
<organism evidence="1 2">
    <name type="scientific">Symbiodinium microadriaticum</name>
    <name type="common">Dinoflagellate</name>
    <name type="synonym">Zooxanthella microadriatica</name>
    <dbReference type="NCBI Taxonomy" id="2951"/>
    <lineage>
        <taxon>Eukaryota</taxon>
        <taxon>Sar</taxon>
        <taxon>Alveolata</taxon>
        <taxon>Dinophyceae</taxon>
        <taxon>Suessiales</taxon>
        <taxon>Symbiodiniaceae</taxon>
        <taxon>Symbiodinium</taxon>
    </lineage>
</organism>
<comment type="caution">
    <text evidence="1">The sequence shown here is derived from an EMBL/GenBank/DDBJ whole genome shotgun (WGS) entry which is preliminary data.</text>
</comment>
<name>A0A1Q9E2H1_SYMMI</name>
<dbReference type="AlphaFoldDB" id="A0A1Q9E2H1"/>
<sequence>MELAKRAVLEKLFDLLKRWDVEGVVNWSLHFVVDCAYDDGGVCALSVSLSAYGEDSQGRGAEFRNGCAKRPTALGGDVVRFQNDERSPRQ</sequence>
<keyword evidence="2" id="KW-1185">Reference proteome</keyword>